<feature type="repeat" description="Solcar" evidence="8">
    <location>
        <begin position="24"/>
        <end position="116"/>
    </location>
</feature>
<protein>
    <submittedName>
        <fullName evidence="11">Mitochondrial folate transporter/carrier</fullName>
    </submittedName>
</protein>
<comment type="subcellular location">
    <subcellularLocation>
        <location evidence="1">Membrane</location>
        <topology evidence="1">Multi-pass membrane protein</topology>
    </subcellularLocation>
</comment>
<dbReference type="InterPro" id="IPR002067">
    <property type="entry name" value="MCP"/>
</dbReference>
<sequence>MAYSSNEVSPPRMQTATVTVGTKSSSINHALCGSTAGVMSKLLLQPLDLIRTRVQVQDGLKGTSSLPQYTGVRNAFLTIVKTEGAAGLYTGVLPNLVGSGVAWGTYFLIYSNLKIQIRKNLTAGKELSSRHHLLAGVLSGMGTVIITNPIWMVKTRLQLQSKFYSSANVRYNGMFDCVRRMVREEGLLTFYRGIGPSISLCSNHALQLAFYEKLRRWSIQRFHHNDKKDPSIRETLVMGAAAKSLSATITYPLYIVRSRLYQRAEKDPTNTAKKYKFSGFRDVLSRTFRHEGGLGFYKGLVPHLMKTAPSAALTFTFYEYLITLTDSKWT</sequence>
<evidence type="ECO:0000256" key="5">
    <source>
        <dbReference type="ARBA" id="ARBA00022737"/>
    </source>
</evidence>
<keyword evidence="5" id="KW-0677">Repeat</keyword>
<keyword evidence="3 9" id="KW-0813">Transport</keyword>
<dbReference type="AlphaFoldDB" id="A0A6A7G9W9"/>
<keyword evidence="7 8" id="KW-0472">Membrane</keyword>
<evidence type="ECO:0000256" key="4">
    <source>
        <dbReference type="ARBA" id="ARBA00022692"/>
    </source>
</evidence>
<dbReference type="InterPro" id="IPR023395">
    <property type="entry name" value="MCP_dom_sf"/>
</dbReference>
<dbReference type="Gene3D" id="1.50.40.10">
    <property type="entry name" value="Mitochondrial carrier domain"/>
    <property type="match status" value="2"/>
</dbReference>
<evidence type="ECO:0000313" key="11">
    <source>
        <dbReference type="EMBL" id="LAC26385.1"/>
    </source>
</evidence>
<dbReference type="PROSITE" id="PS50920">
    <property type="entry name" value="SOLCAR"/>
    <property type="match status" value="3"/>
</dbReference>
<dbReference type="GO" id="GO:0015215">
    <property type="term" value="F:nucleotide transmembrane transporter activity"/>
    <property type="evidence" value="ECO:0007669"/>
    <property type="project" value="UniProtKB-ARBA"/>
</dbReference>
<evidence type="ECO:0000256" key="6">
    <source>
        <dbReference type="ARBA" id="ARBA00022989"/>
    </source>
</evidence>
<dbReference type="PANTHER" id="PTHR45683">
    <property type="entry name" value="MITOCHONDRIAL NICOTINAMIDE ADENINE DINUCLEOTIDE TRANSPORTER 1-RELATED-RELATED"/>
    <property type="match status" value="1"/>
</dbReference>
<evidence type="ECO:0000256" key="3">
    <source>
        <dbReference type="ARBA" id="ARBA00022448"/>
    </source>
</evidence>
<dbReference type="InterPro" id="IPR018108">
    <property type="entry name" value="MCP_transmembrane"/>
</dbReference>
<evidence type="ECO:0000256" key="1">
    <source>
        <dbReference type="ARBA" id="ARBA00004141"/>
    </source>
</evidence>
<evidence type="ECO:0000256" key="9">
    <source>
        <dbReference type="RuleBase" id="RU000488"/>
    </source>
</evidence>
<dbReference type="InterPro" id="IPR044712">
    <property type="entry name" value="SLC25A32-like"/>
</dbReference>
<dbReference type="GO" id="GO:0016020">
    <property type="term" value="C:membrane"/>
    <property type="evidence" value="ECO:0007669"/>
    <property type="project" value="UniProtKB-SubCell"/>
</dbReference>
<accession>A0A6A7G9W9</accession>
<keyword evidence="6 10" id="KW-1133">Transmembrane helix</keyword>
<evidence type="ECO:0000256" key="10">
    <source>
        <dbReference type="SAM" id="Phobius"/>
    </source>
</evidence>
<feature type="transmembrane region" description="Helical" evidence="10">
    <location>
        <begin position="133"/>
        <end position="153"/>
    </location>
</feature>
<feature type="repeat" description="Solcar" evidence="8">
    <location>
        <begin position="127"/>
        <end position="217"/>
    </location>
</feature>
<dbReference type="Pfam" id="PF00153">
    <property type="entry name" value="Mito_carr"/>
    <property type="match status" value="3"/>
</dbReference>
<evidence type="ECO:0000256" key="8">
    <source>
        <dbReference type="PROSITE-ProRule" id="PRU00282"/>
    </source>
</evidence>
<reference evidence="11" key="1">
    <citation type="submission" date="2017-11" db="EMBL/GenBank/DDBJ databases">
        <title>The sensing device of the deep-sea amphipod.</title>
        <authorList>
            <person name="Kobayashi H."/>
            <person name="Nagahama T."/>
            <person name="Arai W."/>
            <person name="Sasagawa Y."/>
            <person name="Umeda M."/>
            <person name="Hayashi T."/>
            <person name="Nikaido I."/>
            <person name="Watanabe H."/>
            <person name="Oguri K."/>
            <person name="Kitazato H."/>
            <person name="Fujioka K."/>
            <person name="Kido Y."/>
            <person name="Takami H."/>
        </authorList>
    </citation>
    <scope>NUCLEOTIDE SEQUENCE</scope>
    <source>
        <tissue evidence="11">Whole body</tissue>
    </source>
</reference>
<dbReference type="PRINTS" id="PR00926">
    <property type="entry name" value="MITOCARRIER"/>
</dbReference>
<name>A0A6A7G9W9_9CRUS</name>
<organism evidence="11">
    <name type="scientific">Hirondellea gigas</name>
    <dbReference type="NCBI Taxonomy" id="1518452"/>
    <lineage>
        <taxon>Eukaryota</taxon>
        <taxon>Metazoa</taxon>
        <taxon>Ecdysozoa</taxon>
        <taxon>Arthropoda</taxon>
        <taxon>Crustacea</taxon>
        <taxon>Multicrustacea</taxon>
        <taxon>Malacostraca</taxon>
        <taxon>Eumalacostraca</taxon>
        <taxon>Peracarida</taxon>
        <taxon>Amphipoda</taxon>
        <taxon>Amphilochidea</taxon>
        <taxon>Lysianassida</taxon>
        <taxon>Lysianassidira</taxon>
        <taxon>Lysianassoidea</taxon>
        <taxon>Lysianassidae</taxon>
        <taxon>Hirondellea</taxon>
    </lineage>
</organism>
<comment type="similarity">
    <text evidence="2 9">Belongs to the mitochondrial carrier (TC 2.A.29) family.</text>
</comment>
<evidence type="ECO:0000256" key="2">
    <source>
        <dbReference type="ARBA" id="ARBA00006375"/>
    </source>
</evidence>
<proteinExistence type="evidence at transcript level"/>
<dbReference type="EMBL" id="IACT01007267">
    <property type="protein sequence ID" value="LAC26385.1"/>
    <property type="molecule type" value="mRNA"/>
</dbReference>
<dbReference type="SUPFAM" id="SSF103506">
    <property type="entry name" value="Mitochondrial carrier"/>
    <property type="match status" value="1"/>
</dbReference>
<keyword evidence="4 8" id="KW-0812">Transmembrane</keyword>
<feature type="repeat" description="Solcar" evidence="8">
    <location>
        <begin position="230"/>
        <end position="324"/>
    </location>
</feature>
<feature type="transmembrane region" description="Helical" evidence="10">
    <location>
        <begin position="92"/>
        <end position="113"/>
    </location>
</feature>
<evidence type="ECO:0000256" key="7">
    <source>
        <dbReference type="ARBA" id="ARBA00023136"/>
    </source>
</evidence>